<feature type="chain" id="PRO_5024986934" evidence="11">
    <location>
        <begin position="21"/>
        <end position="946"/>
    </location>
</feature>
<protein>
    <submittedName>
        <fullName evidence="14">TonB-dependent receptor</fullName>
    </submittedName>
</protein>
<evidence type="ECO:0000256" key="1">
    <source>
        <dbReference type="ARBA" id="ARBA00004571"/>
    </source>
</evidence>
<dbReference type="InterPro" id="IPR037066">
    <property type="entry name" value="Plug_dom_sf"/>
</dbReference>
<evidence type="ECO:0000259" key="13">
    <source>
        <dbReference type="Pfam" id="PF07715"/>
    </source>
</evidence>
<dbReference type="Gene3D" id="2.40.170.20">
    <property type="entry name" value="TonB-dependent receptor, beta-barrel domain"/>
    <property type="match status" value="1"/>
</dbReference>
<evidence type="ECO:0000313" key="14">
    <source>
        <dbReference type="EMBL" id="KAA9340690.1"/>
    </source>
</evidence>
<name>A0A5N1J7A8_9BACT</name>
<feature type="domain" description="TonB-dependent receptor-like beta-barrel" evidence="12">
    <location>
        <begin position="350"/>
        <end position="907"/>
    </location>
</feature>
<dbReference type="InterPro" id="IPR008969">
    <property type="entry name" value="CarboxyPept-like_regulatory"/>
</dbReference>
<accession>A0A5N1J7A8</accession>
<evidence type="ECO:0000256" key="8">
    <source>
        <dbReference type="ARBA" id="ARBA00023237"/>
    </source>
</evidence>
<keyword evidence="7 9" id="KW-0472">Membrane</keyword>
<feature type="signal peptide" evidence="11">
    <location>
        <begin position="1"/>
        <end position="20"/>
    </location>
</feature>
<keyword evidence="14" id="KW-0675">Receptor</keyword>
<dbReference type="Pfam" id="PF07715">
    <property type="entry name" value="Plug"/>
    <property type="match status" value="1"/>
</dbReference>
<evidence type="ECO:0000256" key="5">
    <source>
        <dbReference type="ARBA" id="ARBA00022729"/>
    </source>
</evidence>
<evidence type="ECO:0000256" key="9">
    <source>
        <dbReference type="PROSITE-ProRule" id="PRU01360"/>
    </source>
</evidence>
<comment type="similarity">
    <text evidence="9 10">Belongs to the TonB-dependent receptor family.</text>
</comment>
<dbReference type="AlphaFoldDB" id="A0A5N1J7A8"/>
<evidence type="ECO:0000256" key="2">
    <source>
        <dbReference type="ARBA" id="ARBA00022448"/>
    </source>
</evidence>
<evidence type="ECO:0000256" key="7">
    <source>
        <dbReference type="ARBA" id="ARBA00023136"/>
    </source>
</evidence>
<keyword evidence="4 9" id="KW-0812">Transmembrane</keyword>
<evidence type="ECO:0000256" key="6">
    <source>
        <dbReference type="ARBA" id="ARBA00023077"/>
    </source>
</evidence>
<dbReference type="GO" id="GO:0044718">
    <property type="term" value="P:siderophore transmembrane transport"/>
    <property type="evidence" value="ECO:0007669"/>
    <property type="project" value="TreeGrafter"/>
</dbReference>
<evidence type="ECO:0000256" key="10">
    <source>
        <dbReference type="RuleBase" id="RU003357"/>
    </source>
</evidence>
<evidence type="ECO:0000313" key="15">
    <source>
        <dbReference type="Proteomes" id="UP000326570"/>
    </source>
</evidence>
<dbReference type="GO" id="GO:0009279">
    <property type="term" value="C:cell outer membrane"/>
    <property type="evidence" value="ECO:0007669"/>
    <property type="project" value="UniProtKB-SubCell"/>
</dbReference>
<proteinExistence type="inferred from homology"/>
<dbReference type="InterPro" id="IPR010917">
    <property type="entry name" value="TonB_rcpt_CS"/>
</dbReference>
<keyword evidence="8 9" id="KW-0998">Cell outer membrane</keyword>
<dbReference type="InterPro" id="IPR000531">
    <property type="entry name" value="Beta-barrel_TonB"/>
</dbReference>
<evidence type="ECO:0000256" key="3">
    <source>
        <dbReference type="ARBA" id="ARBA00022452"/>
    </source>
</evidence>
<dbReference type="SUPFAM" id="SSF56935">
    <property type="entry name" value="Porins"/>
    <property type="match status" value="1"/>
</dbReference>
<dbReference type="Pfam" id="PF00593">
    <property type="entry name" value="TonB_dep_Rec_b-barrel"/>
    <property type="match status" value="1"/>
</dbReference>
<keyword evidence="15" id="KW-1185">Reference proteome</keyword>
<dbReference type="InterPro" id="IPR039426">
    <property type="entry name" value="TonB-dep_rcpt-like"/>
</dbReference>
<dbReference type="Pfam" id="PF13715">
    <property type="entry name" value="CarbopepD_reg_2"/>
    <property type="match status" value="1"/>
</dbReference>
<keyword evidence="6 10" id="KW-0798">TonB box</keyword>
<comment type="subcellular location">
    <subcellularLocation>
        <location evidence="1 9">Cell outer membrane</location>
        <topology evidence="1 9">Multi-pass membrane protein</topology>
    </subcellularLocation>
</comment>
<evidence type="ECO:0000259" key="12">
    <source>
        <dbReference type="Pfam" id="PF00593"/>
    </source>
</evidence>
<keyword evidence="3 9" id="KW-1134">Transmembrane beta strand</keyword>
<dbReference type="PROSITE" id="PS01156">
    <property type="entry name" value="TONB_DEPENDENT_REC_2"/>
    <property type="match status" value="1"/>
</dbReference>
<dbReference type="PANTHER" id="PTHR30069:SF50">
    <property type="entry name" value="TONB-DEPENDENT RECEPTOR HI_1217-RELATED"/>
    <property type="match status" value="1"/>
</dbReference>
<gene>
    <name evidence="14" type="ORF">F0P94_04490</name>
</gene>
<evidence type="ECO:0000256" key="11">
    <source>
        <dbReference type="SAM" id="SignalP"/>
    </source>
</evidence>
<sequence length="946" mass="104102">MKKILSALFVLSFMAQAAMAQSFAIKGKLLDSSTGEALIGASIQAKSGETSVGAMTDLDGNYKISNLKPGTYSLIATYIGYVTLTQRVTISDKDISMNLRLQEDNAILNEVEVVADVAVERETPVAFSAIKESTIRESLAGRDLPLILNETPGVYANSAGGGAGDAEISIRGFSANNVAVMVNGVPVNDMENGRVYWSNWDLGDVTKSIQVQRGLSASKLATPSVGGTMNVITRGFDSKRAVIARQEIGSNNYTKTSLMLSSGQLKGDWNITVFGSRRKGDGWVEGTFDDAYTYFANISKRFGSHTLSLTGLGSPQTHGQRSYHNSLYKLRDFSTEKAKELGATNLYNTTTGEVTGNYGFDYNADYGKLDRFTVSGNDTTHNREKFNSQQNFYHKPQVNLNHFWTISDKLFLSNVVYASIGNGGGSFLSSSSVGNDGHTNFQSIYNKNYTEKLATNILRSSINNHRWYGFISGLDYRMNDNTTISLGVDGRSYKGEHYVEVTDLLGGEYTTTKAIGQAGTSANLDENKRLYKGDQYGNTYDGIVKSIGGFAMAEYKSNVISAFLSGTISQTYYNRLNYSRAKIYNVNGQEVGIAYNRTVLNNGINYTPADYIIVKTIAKPGRPSVDTTLSLNTNSPVLYNTRSYQQVAGEGKLYESDPIKKIGYSVKGGLNYNLNEFNNIFFNAGFISRPPFIDFIFSRSAGEIIPNANNEKVMSFELGYGINHGNFKANLNAYHSTWMDKSSTVSMPRTDGREGNISFNVSGMDARHIGVELELAQSISSKIDLNAAISLGDWRWTSSGIARGFDDDGTELPTFELNAKDVHVGGSAQNQFMLGFRYEPFQGFYIRPTYLMFAKNYANFDPATLKAAVPQDSYRLPTSRNVDLHTGYSFKFYKDYKLSLNGSILNLLNEYYIMNVNTSSTPSDPSTLEAFFNRGRTYTLGASVSF</sequence>
<dbReference type="PANTHER" id="PTHR30069">
    <property type="entry name" value="TONB-DEPENDENT OUTER MEMBRANE RECEPTOR"/>
    <property type="match status" value="1"/>
</dbReference>
<dbReference type="EMBL" id="VTWT01000002">
    <property type="protein sequence ID" value="KAA9340690.1"/>
    <property type="molecule type" value="Genomic_DNA"/>
</dbReference>
<organism evidence="14 15">
    <name type="scientific">Adhaeribacter soli</name>
    <dbReference type="NCBI Taxonomy" id="2607655"/>
    <lineage>
        <taxon>Bacteria</taxon>
        <taxon>Pseudomonadati</taxon>
        <taxon>Bacteroidota</taxon>
        <taxon>Cytophagia</taxon>
        <taxon>Cytophagales</taxon>
        <taxon>Hymenobacteraceae</taxon>
        <taxon>Adhaeribacter</taxon>
    </lineage>
</organism>
<dbReference type="PROSITE" id="PS52016">
    <property type="entry name" value="TONB_DEPENDENT_REC_3"/>
    <property type="match status" value="1"/>
</dbReference>
<evidence type="ECO:0000256" key="4">
    <source>
        <dbReference type="ARBA" id="ARBA00022692"/>
    </source>
</evidence>
<dbReference type="GO" id="GO:0015344">
    <property type="term" value="F:siderophore uptake transmembrane transporter activity"/>
    <property type="evidence" value="ECO:0007669"/>
    <property type="project" value="TreeGrafter"/>
</dbReference>
<keyword evidence="5 11" id="KW-0732">Signal</keyword>
<keyword evidence="2 9" id="KW-0813">Transport</keyword>
<comment type="caution">
    <text evidence="14">The sequence shown here is derived from an EMBL/GenBank/DDBJ whole genome shotgun (WGS) entry which is preliminary data.</text>
</comment>
<reference evidence="14 15" key="1">
    <citation type="submission" date="2019-09" db="EMBL/GenBank/DDBJ databases">
        <title>Genome sequence of Adhaeribacter sp. M2.</title>
        <authorList>
            <person name="Srinivasan S."/>
        </authorList>
    </citation>
    <scope>NUCLEOTIDE SEQUENCE [LARGE SCALE GENOMIC DNA]</scope>
    <source>
        <strain evidence="14 15">M2</strain>
    </source>
</reference>
<dbReference type="Proteomes" id="UP000326570">
    <property type="component" value="Unassembled WGS sequence"/>
</dbReference>
<dbReference type="Gene3D" id="2.60.40.1120">
    <property type="entry name" value="Carboxypeptidase-like, regulatory domain"/>
    <property type="match status" value="1"/>
</dbReference>
<dbReference type="InterPro" id="IPR036942">
    <property type="entry name" value="Beta-barrel_TonB_sf"/>
</dbReference>
<dbReference type="SUPFAM" id="SSF49464">
    <property type="entry name" value="Carboxypeptidase regulatory domain-like"/>
    <property type="match status" value="1"/>
</dbReference>
<feature type="domain" description="TonB-dependent receptor plug" evidence="13">
    <location>
        <begin position="121"/>
        <end position="228"/>
    </location>
</feature>
<dbReference type="InterPro" id="IPR012910">
    <property type="entry name" value="Plug_dom"/>
</dbReference>
<dbReference type="RefSeq" id="WP_150902617.1">
    <property type="nucleotide sequence ID" value="NZ_VTWT01000002.1"/>
</dbReference>
<dbReference type="Gene3D" id="2.170.130.10">
    <property type="entry name" value="TonB-dependent receptor, plug domain"/>
    <property type="match status" value="1"/>
</dbReference>